<gene>
    <name evidence="11" type="ORF">DAKH74_006420</name>
</gene>
<evidence type="ECO:0000256" key="9">
    <source>
        <dbReference type="PIRSR" id="PIRSR600760-2"/>
    </source>
</evidence>
<dbReference type="Gene3D" id="3.30.540.10">
    <property type="entry name" value="Fructose-1,6-Bisphosphatase, subunit A, domain 1"/>
    <property type="match status" value="1"/>
</dbReference>
<dbReference type="AlphaFoldDB" id="A0AAV5RTQ8"/>
<dbReference type="InterPro" id="IPR000760">
    <property type="entry name" value="Inositol_monophosphatase-like"/>
</dbReference>
<dbReference type="InterPro" id="IPR020550">
    <property type="entry name" value="Inositol_monophosphatase_CS"/>
</dbReference>
<comment type="cofactor">
    <cofactor evidence="2 9 10">
        <name>Mg(2+)</name>
        <dbReference type="ChEBI" id="CHEBI:18420"/>
    </cofactor>
</comment>
<keyword evidence="7 10" id="KW-0378">Hydrolase</keyword>
<dbReference type="GO" id="GO:0046872">
    <property type="term" value="F:metal ion binding"/>
    <property type="evidence" value="ECO:0007669"/>
    <property type="project" value="UniProtKB-KW"/>
</dbReference>
<dbReference type="EMBL" id="BTGD01000001">
    <property type="protein sequence ID" value="GMM54026.1"/>
    <property type="molecule type" value="Genomic_DNA"/>
</dbReference>
<comment type="pathway">
    <text evidence="3 10">Polyol metabolism; myo-inositol biosynthesis; myo-inositol from D-glucose 6-phosphate: step 2/2.</text>
</comment>
<sequence length="322" mass="35638">MYTVQVEAVCSLKTLDKGGIDDLHYCTMTVDLRSIENFLCSLAKNKVGPIIKTKSGTQSEYDLKTGSRQVDIVTEIDKQVEKIIWDTLKQEYPAFKFVGEESYVKGVTVITDDPTFIVDPIDGTTNFVHDFPFSCTSLGLTINKVPVVGVIYNPHTDLLISASKGNGVRVNGEEYDYKKKQVQMGPLIINKSIVALQPGSAREGTNFTTKMRTYENLLSADGGFVHGFRNLGSSAMSLAYIALGYLDSYWDGGCYSWDVCAGWCILNETGGRVVGANKDEWDVPVDNRTYFAVRGSCDDSGKDQAKYISDFWSNVEGTLKYD</sequence>
<dbReference type="CDD" id="cd01639">
    <property type="entry name" value="IMPase"/>
    <property type="match status" value="1"/>
</dbReference>
<dbReference type="GO" id="GO:0008934">
    <property type="term" value="F:inositol monophosphate 1-phosphatase activity"/>
    <property type="evidence" value="ECO:0007669"/>
    <property type="project" value="InterPro"/>
</dbReference>
<evidence type="ECO:0000256" key="10">
    <source>
        <dbReference type="RuleBase" id="RU364068"/>
    </source>
</evidence>
<evidence type="ECO:0000256" key="8">
    <source>
        <dbReference type="ARBA" id="ARBA00022842"/>
    </source>
</evidence>
<evidence type="ECO:0000256" key="7">
    <source>
        <dbReference type="ARBA" id="ARBA00022801"/>
    </source>
</evidence>
<evidence type="ECO:0000313" key="12">
    <source>
        <dbReference type="Proteomes" id="UP001377567"/>
    </source>
</evidence>
<dbReference type="Gene3D" id="3.40.190.80">
    <property type="match status" value="1"/>
</dbReference>
<organism evidence="11 12">
    <name type="scientific">Maudiozyma humilis</name>
    <name type="common">Sour dough yeast</name>
    <name type="synonym">Kazachstania humilis</name>
    <dbReference type="NCBI Taxonomy" id="51915"/>
    <lineage>
        <taxon>Eukaryota</taxon>
        <taxon>Fungi</taxon>
        <taxon>Dikarya</taxon>
        <taxon>Ascomycota</taxon>
        <taxon>Saccharomycotina</taxon>
        <taxon>Saccharomycetes</taxon>
        <taxon>Saccharomycetales</taxon>
        <taxon>Saccharomycetaceae</taxon>
        <taxon>Maudiozyma</taxon>
    </lineage>
</organism>
<evidence type="ECO:0000256" key="4">
    <source>
        <dbReference type="ARBA" id="ARBA00009759"/>
    </source>
</evidence>
<feature type="binding site" evidence="9">
    <location>
        <position position="100"/>
    </location>
    <ligand>
        <name>Mg(2+)</name>
        <dbReference type="ChEBI" id="CHEBI:18420"/>
        <label>1</label>
        <note>catalytic</note>
    </ligand>
</feature>
<dbReference type="SUPFAM" id="SSF56655">
    <property type="entry name" value="Carbohydrate phosphatase"/>
    <property type="match status" value="1"/>
</dbReference>
<dbReference type="PROSITE" id="PS00629">
    <property type="entry name" value="IMP_1"/>
    <property type="match status" value="1"/>
</dbReference>
<feature type="binding site" evidence="9">
    <location>
        <position position="121"/>
    </location>
    <ligand>
        <name>Mg(2+)</name>
        <dbReference type="ChEBI" id="CHEBI:18420"/>
        <label>1</label>
        <note>catalytic</note>
    </ligand>
</feature>
<dbReference type="InterPro" id="IPR020583">
    <property type="entry name" value="Inositol_monoP_metal-BS"/>
</dbReference>
<dbReference type="Proteomes" id="UP001377567">
    <property type="component" value="Unassembled WGS sequence"/>
</dbReference>
<dbReference type="EC" id="3.1.3.25" evidence="10"/>
<keyword evidence="12" id="KW-1185">Reference proteome</keyword>
<keyword evidence="6 9" id="KW-0479">Metal-binding</keyword>
<dbReference type="InterPro" id="IPR033942">
    <property type="entry name" value="IMPase"/>
</dbReference>
<proteinExistence type="inferred from homology"/>
<dbReference type="PRINTS" id="PR00377">
    <property type="entry name" value="IMPHPHTASES"/>
</dbReference>
<dbReference type="FunFam" id="3.30.540.10:FF:000013">
    <property type="entry name" value="Inositol-1-monophosphatase"/>
    <property type="match status" value="1"/>
</dbReference>
<comment type="caution">
    <text evidence="11">The sequence shown here is derived from an EMBL/GenBank/DDBJ whole genome shotgun (WGS) entry which is preliminary data.</text>
</comment>
<dbReference type="GO" id="GO:0046854">
    <property type="term" value="P:phosphatidylinositol phosphate biosynthetic process"/>
    <property type="evidence" value="ECO:0007669"/>
    <property type="project" value="InterPro"/>
</dbReference>
<evidence type="ECO:0000256" key="2">
    <source>
        <dbReference type="ARBA" id="ARBA00001946"/>
    </source>
</evidence>
<reference evidence="11 12" key="1">
    <citation type="journal article" date="2023" name="Elife">
        <title>Identification of key yeast species and microbe-microbe interactions impacting larval growth of Drosophila in the wild.</title>
        <authorList>
            <person name="Mure A."/>
            <person name="Sugiura Y."/>
            <person name="Maeda R."/>
            <person name="Honda K."/>
            <person name="Sakurai N."/>
            <person name="Takahashi Y."/>
            <person name="Watada M."/>
            <person name="Katoh T."/>
            <person name="Gotoh A."/>
            <person name="Gotoh Y."/>
            <person name="Taniguchi I."/>
            <person name="Nakamura K."/>
            <person name="Hayashi T."/>
            <person name="Katayama T."/>
            <person name="Uemura T."/>
            <person name="Hattori Y."/>
        </authorList>
    </citation>
    <scope>NUCLEOTIDE SEQUENCE [LARGE SCALE GENOMIC DNA]</scope>
    <source>
        <strain evidence="11 12">KH-74</strain>
    </source>
</reference>
<protein>
    <recommendedName>
        <fullName evidence="10">Inositol-1-monophosphatase</fullName>
        <ecNumber evidence="10">3.1.3.25</ecNumber>
    </recommendedName>
</protein>
<dbReference type="FunFam" id="3.40.190.80:FF:000012">
    <property type="entry name" value="Inositol-1-monophosphatase"/>
    <property type="match status" value="1"/>
</dbReference>
<feature type="binding site" evidence="9">
    <location>
        <position position="122"/>
    </location>
    <ligand>
        <name>Mg(2+)</name>
        <dbReference type="ChEBI" id="CHEBI:18420"/>
        <label>1</label>
        <note>catalytic</note>
    </ligand>
</feature>
<keyword evidence="5" id="KW-0452">Lithium</keyword>
<dbReference type="PANTHER" id="PTHR20854:SF4">
    <property type="entry name" value="INOSITOL-1-MONOPHOSPHATASE-RELATED"/>
    <property type="match status" value="1"/>
</dbReference>
<dbReference type="PANTHER" id="PTHR20854">
    <property type="entry name" value="INOSITOL MONOPHOSPHATASE"/>
    <property type="match status" value="1"/>
</dbReference>
<name>A0AAV5RTQ8_MAUHU</name>
<dbReference type="GO" id="GO:0006020">
    <property type="term" value="P:inositol metabolic process"/>
    <property type="evidence" value="ECO:0007669"/>
    <property type="project" value="TreeGrafter"/>
</dbReference>
<keyword evidence="8 9" id="KW-0460">Magnesium</keyword>
<evidence type="ECO:0000256" key="1">
    <source>
        <dbReference type="ARBA" id="ARBA00001033"/>
    </source>
</evidence>
<evidence type="ECO:0000256" key="6">
    <source>
        <dbReference type="ARBA" id="ARBA00022723"/>
    </source>
</evidence>
<dbReference type="PROSITE" id="PS00630">
    <property type="entry name" value="IMP_2"/>
    <property type="match status" value="1"/>
</dbReference>
<feature type="binding site" evidence="9">
    <location>
        <position position="258"/>
    </location>
    <ligand>
        <name>Mg(2+)</name>
        <dbReference type="ChEBI" id="CHEBI:18420"/>
        <label>1</label>
        <note>catalytic</note>
    </ligand>
</feature>
<feature type="binding site" evidence="9">
    <location>
        <position position="119"/>
    </location>
    <ligand>
        <name>Mg(2+)</name>
        <dbReference type="ChEBI" id="CHEBI:18420"/>
        <label>1</label>
        <note>catalytic</note>
    </ligand>
</feature>
<comment type="catalytic activity">
    <reaction evidence="1 10">
        <text>a myo-inositol phosphate + H2O = myo-inositol + phosphate</text>
        <dbReference type="Rhea" id="RHEA:24056"/>
        <dbReference type="ChEBI" id="CHEBI:15377"/>
        <dbReference type="ChEBI" id="CHEBI:17268"/>
        <dbReference type="ChEBI" id="CHEBI:43474"/>
        <dbReference type="ChEBI" id="CHEBI:84139"/>
        <dbReference type="EC" id="3.1.3.25"/>
    </reaction>
</comment>
<comment type="similarity">
    <text evidence="4 10">Belongs to the inositol monophosphatase superfamily.</text>
</comment>
<evidence type="ECO:0000256" key="3">
    <source>
        <dbReference type="ARBA" id="ARBA00005152"/>
    </source>
</evidence>
<evidence type="ECO:0000256" key="5">
    <source>
        <dbReference type="ARBA" id="ARBA00022671"/>
    </source>
</evidence>
<evidence type="ECO:0000313" key="11">
    <source>
        <dbReference type="EMBL" id="GMM54026.1"/>
    </source>
</evidence>
<dbReference type="Pfam" id="PF00459">
    <property type="entry name" value="Inositol_P"/>
    <property type="match status" value="1"/>
</dbReference>
<dbReference type="GO" id="GO:0007165">
    <property type="term" value="P:signal transduction"/>
    <property type="evidence" value="ECO:0007669"/>
    <property type="project" value="TreeGrafter"/>
</dbReference>
<dbReference type="GO" id="GO:0071545">
    <property type="term" value="P:inositol phosphate catabolic process"/>
    <property type="evidence" value="ECO:0007669"/>
    <property type="project" value="UniProtKB-ARBA"/>
</dbReference>
<accession>A0AAV5RTQ8</accession>